<dbReference type="EMBL" id="PFAH01000008">
    <property type="protein sequence ID" value="PIR97914.1"/>
    <property type="molecule type" value="Genomic_DNA"/>
</dbReference>
<reference evidence="3" key="1">
    <citation type="submission" date="2017-09" db="EMBL/GenBank/DDBJ databases">
        <title>Depth-based differentiation of microbial function through sediment-hosted aquifers and enrichment of novel symbionts in the deep terrestrial subsurface.</title>
        <authorList>
            <person name="Probst A.J."/>
            <person name="Ladd B."/>
            <person name="Jarett J.K."/>
            <person name="Geller-Mcgrath D.E."/>
            <person name="Sieber C.M.K."/>
            <person name="Emerson J.B."/>
            <person name="Anantharaman K."/>
            <person name="Thomas B.C."/>
            <person name="Malmstrom R."/>
            <person name="Stieglmeier M."/>
            <person name="Klingl A."/>
            <person name="Woyke T."/>
            <person name="Ryan C.M."/>
            <person name="Banfield J.F."/>
        </authorList>
    </citation>
    <scope>NUCLEOTIDE SEQUENCE [LARGE SCALE GENOMIC DNA]</scope>
</reference>
<evidence type="ECO:0008006" key="4">
    <source>
        <dbReference type="Google" id="ProtNLM"/>
    </source>
</evidence>
<dbReference type="PANTHER" id="PTHR37309">
    <property type="entry name" value="SLR0284 PROTEIN"/>
    <property type="match status" value="1"/>
</dbReference>
<keyword evidence="1" id="KW-0812">Transmembrane</keyword>
<name>A0A2H0VFM3_9BACT</name>
<accession>A0A2H0VFM3</accession>
<dbReference type="Proteomes" id="UP000231466">
    <property type="component" value="Unassembled WGS sequence"/>
</dbReference>
<organism evidence="2 3">
    <name type="scientific">Candidatus Colwellbacteria bacterium CG10_big_fil_rev_8_21_14_0_10_42_22</name>
    <dbReference type="NCBI Taxonomy" id="1974540"/>
    <lineage>
        <taxon>Bacteria</taxon>
        <taxon>Candidatus Colwelliibacteriota</taxon>
    </lineage>
</organism>
<keyword evidence="1" id="KW-0472">Membrane</keyword>
<evidence type="ECO:0000313" key="2">
    <source>
        <dbReference type="EMBL" id="PIR97914.1"/>
    </source>
</evidence>
<sequence length="110" mass="11856">MKTLLRWIALTLTILALSNLLPSVSIDGFLTALVAALVLGIINTFLKPIITFVAFPINLLTFGLFTLVINAGLVMLATYIVPGFEVAGFWSAVLFGFLLSIISPIISLIF</sequence>
<protein>
    <recommendedName>
        <fullName evidence="4">Phage holin family protein</fullName>
    </recommendedName>
</protein>
<dbReference type="InterPro" id="IPR007165">
    <property type="entry name" value="Phage_holin_4_2"/>
</dbReference>
<evidence type="ECO:0000256" key="1">
    <source>
        <dbReference type="SAM" id="Phobius"/>
    </source>
</evidence>
<keyword evidence="1" id="KW-1133">Transmembrane helix</keyword>
<proteinExistence type="predicted"/>
<feature type="transmembrane region" description="Helical" evidence="1">
    <location>
        <begin position="58"/>
        <end position="81"/>
    </location>
</feature>
<dbReference type="Pfam" id="PF04020">
    <property type="entry name" value="Phage_holin_4_2"/>
    <property type="match status" value="1"/>
</dbReference>
<dbReference type="PANTHER" id="PTHR37309:SF1">
    <property type="entry name" value="SLR0284 PROTEIN"/>
    <property type="match status" value="1"/>
</dbReference>
<evidence type="ECO:0000313" key="3">
    <source>
        <dbReference type="Proteomes" id="UP000231466"/>
    </source>
</evidence>
<comment type="caution">
    <text evidence="2">The sequence shown here is derived from an EMBL/GenBank/DDBJ whole genome shotgun (WGS) entry which is preliminary data.</text>
</comment>
<dbReference type="AlphaFoldDB" id="A0A2H0VFM3"/>
<gene>
    <name evidence="2" type="ORF">COT89_02485</name>
</gene>
<feature type="transmembrane region" description="Helical" evidence="1">
    <location>
        <begin position="28"/>
        <end position="46"/>
    </location>
</feature>
<feature type="transmembrane region" description="Helical" evidence="1">
    <location>
        <begin position="87"/>
        <end position="109"/>
    </location>
</feature>